<dbReference type="Gramene" id="OGLUM09G06600.1">
    <property type="protein sequence ID" value="OGLUM09G06600.1"/>
    <property type="gene ID" value="OGLUM09G06600"/>
</dbReference>
<proteinExistence type="predicted"/>
<accession>A0A0E0B1J7</accession>
<dbReference type="AlphaFoldDB" id="A0A0E0B1J7"/>
<evidence type="ECO:0000313" key="2">
    <source>
        <dbReference type="Proteomes" id="UP000026961"/>
    </source>
</evidence>
<reference evidence="1" key="1">
    <citation type="submission" date="2015-04" db="UniProtKB">
        <authorList>
            <consortium name="EnsemblPlants"/>
        </authorList>
    </citation>
    <scope>IDENTIFICATION</scope>
</reference>
<sequence>MCSGPDMPPDQGGGWNHCRDDGGGLIHHHENGGGRIRYCDDGGGRICHPDDGGDRIHRRDDGGGWIRRRDDVEAGSAAAMTGRRDPLAAVTTGEANREGGDGGGRVGADLTASVLGQPSLAVKEVDPAVAGTTTTATPVMTMTVTVMMTTTATATPTHSPLLHGDHGVDFGRWRPW</sequence>
<reference evidence="1" key="2">
    <citation type="submission" date="2018-05" db="EMBL/GenBank/DDBJ databases">
        <title>OgluRS3 (Oryza glumaepatula Reference Sequence Version 3).</title>
        <authorList>
            <person name="Zhang J."/>
            <person name="Kudrna D."/>
            <person name="Lee S."/>
            <person name="Talag J."/>
            <person name="Welchert J."/>
            <person name="Wing R.A."/>
        </authorList>
    </citation>
    <scope>NUCLEOTIDE SEQUENCE [LARGE SCALE GENOMIC DNA]</scope>
</reference>
<dbReference type="Proteomes" id="UP000026961">
    <property type="component" value="Chromosome 9"/>
</dbReference>
<dbReference type="EnsemblPlants" id="OGLUM09G06600.1">
    <property type="protein sequence ID" value="OGLUM09G06600.1"/>
    <property type="gene ID" value="OGLUM09G06600"/>
</dbReference>
<dbReference type="HOGENOM" id="CLU_1573168_0_0_1"/>
<organism evidence="1">
    <name type="scientific">Oryza glumipatula</name>
    <dbReference type="NCBI Taxonomy" id="40148"/>
    <lineage>
        <taxon>Eukaryota</taxon>
        <taxon>Viridiplantae</taxon>
        <taxon>Streptophyta</taxon>
        <taxon>Embryophyta</taxon>
        <taxon>Tracheophyta</taxon>
        <taxon>Spermatophyta</taxon>
        <taxon>Magnoliopsida</taxon>
        <taxon>Liliopsida</taxon>
        <taxon>Poales</taxon>
        <taxon>Poaceae</taxon>
        <taxon>BOP clade</taxon>
        <taxon>Oryzoideae</taxon>
        <taxon>Oryzeae</taxon>
        <taxon>Oryzinae</taxon>
        <taxon>Oryza</taxon>
    </lineage>
</organism>
<evidence type="ECO:0000313" key="1">
    <source>
        <dbReference type="EnsemblPlants" id="OGLUM09G06600.1"/>
    </source>
</evidence>
<protein>
    <submittedName>
        <fullName evidence="1">Uncharacterized protein</fullName>
    </submittedName>
</protein>
<keyword evidence="2" id="KW-1185">Reference proteome</keyword>
<name>A0A0E0B1J7_9ORYZ</name>